<gene>
    <name evidence="2" type="ORF">SAMN02982927_03216</name>
</gene>
<dbReference type="InterPro" id="IPR050144">
    <property type="entry name" value="AAE_transporter"/>
</dbReference>
<dbReference type="PROSITE" id="PS51202">
    <property type="entry name" value="RCK_C"/>
    <property type="match status" value="1"/>
</dbReference>
<feature type="domain" description="RCK C-terminal" evidence="1">
    <location>
        <begin position="76"/>
        <end position="161"/>
    </location>
</feature>
<name>A0A1I2VR15_9BACL</name>
<dbReference type="RefSeq" id="WP_093674583.1">
    <property type="nucleotide sequence ID" value="NZ_FOOY01000029.1"/>
</dbReference>
<dbReference type="GO" id="GO:0008324">
    <property type="term" value="F:monoatomic cation transmembrane transporter activity"/>
    <property type="evidence" value="ECO:0007669"/>
    <property type="project" value="InterPro"/>
</dbReference>
<organism evidence="2 3">
    <name type="scientific">Sporolactobacillus nakayamae</name>
    <dbReference type="NCBI Taxonomy" id="269670"/>
    <lineage>
        <taxon>Bacteria</taxon>
        <taxon>Bacillati</taxon>
        <taxon>Bacillota</taxon>
        <taxon>Bacilli</taxon>
        <taxon>Bacillales</taxon>
        <taxon>Sporolactobacillaceae</taxon>
        <taxon>Sporolactobacillus</taxon>
    </lineage>
</organism>
<evidence type="ECO:0000259" key="1">
    <source>
        <dbReference type="PROSITE" id="PS51202"/>
    </source>
</evidence>
<dbReference type="Gene3D" id="3.30.70.1450">
    <property type="entry name" value="Regulator of K+ conductance, C-terminal domain"/>
    <property type="match status" value="1"/>
</dbReference>
<dbReference type="InterPro" id="IPR006037">
    <property type="entry name" value="RCK_C"/>
</dbReference>
<dbReference type="EMBL" id="FOOY01000029">
    <property type="protein sequence ID" value="SFG91590.1"/>
    <property type="molecule type" value="Genomic_DNA"/>
</dbReference>
<keyword evidence="3" id="KW-1185">Reference proteome</keyword>
<dbReference type="GO" id="GO:0006813">
    <property type="term" value="P:potassium ion transport"/>
    <property type="evidence" value="ECO:0007669"/>
    <property type="project" value="InterPro"/>
</dbReference>
<dbReference type="InterPro" id="IPR036721">
    <property type="entry name" value="RCK_C_sf"/>
</dbReference>
<dbReference type="Pfam" id="PF25991">
    <property type="entry name" value="KhtT_N"/>
    <property type="match status" value="1"/>
</dbReference>
<evidence type="ECO:0000313" key="2">
    <source>
        <dbReference type="EMBL" id="SFG91590.1"/>
    </source>
</evidence>
<dbReference type="PIRSF" id="PIRSF005028">
    <property type="entry name" value="KhtT"/>
    <property type="match status" value="1"/>
</dbReference>
<dbReference type="PANTHER" id="PTHR30445">
    <property type="entry name" value="K(+)_H(+) ANTIPORTER SUBUNIT KHTT"/>
    <property type="match status" value="1"/>
</dbReference>
<accession>A0A1I2VR15</accession>
<dbReference type="Proteomes" id="UP000198752">
    <property type="component" value="Unassembled WGS sequence"/>
</dbReference>
<sequence>MNIKETDLPGIGRKFVLTTDQDERVVVVIHDDGRRDVYHYAENDHDECISSVSFTDSEARQFASIIGGMAYKPKAMETVEVALNDLIIEWYKVLGDAPIAGKTIGEVGMRQNYKINVIGIIHKDQTKQLNPGVDSRVLTGDTLVVSGERTDLKRAFNELFSRGKEE</sequence>
<dbReference type="InterPro" id="IPR026278">
    <property type="entry name" value="KhtT"/>
</dbReference>
<protein>
    <submittedName>
        <fullName evidence="2">TrkA domain protein</fullName>
    </submittedName>
</protein>
<dbReference type="AlphaFoldDB" id="A0A1I2VR15"/>
<evidence type="ECO:0000313" key="3">
    <source>
        <dbReference type="Proteomes" id="UP000198752"/>
    </source>
</evidence>
<reference evidence="3" key="1">
    <citation type="submission" date="2016-10" db="EMBL/GenBank/DDBJ databases">
        <authorList>
            <person name="Varghese N."/>
            <person name="Submissions S."/>
        </authorList>
    </citation>
    <scope>NUCLEOTIDE SEQUENCE [LARGE SCALE GENOMIC DNA]</scope>
    <source>
        <strain evidence="3">ATCC 700379</strain>
    </source>
</reference>
<dbReference type="STRING" id="269670.SAMN02982927_03216"/>
<dbReference type="PANTHER" id="PTHR30445:SF8">
    <property type="entry name" value="K(+)_H(+) ANTIPORTER SUBUNIT KHTT"/>
    <property type="match status" value="1"/>
</dbReference>
<dbReference type="SUPFAM" id="SSF116726">
    <property type="entry name" value="TrkA C-terminal domain-like"/>
    <property type="match status" value="1"/>
</dbReference>
<proteinExistence type="predicted"/>
<dbReference type="InterPro" id="IPR058776">
    <property type="entry name" value="KhtT-like_N"/>
</dbReference>
<dbReference type="Pfam" id="PF02080">
    <property type="entry name" value="TrkA_C"/>
    <property type="match status" value="1"/>
</dbReference>
<dbReference type="OrthoDB" id="67547at2"/>